<comment type="catalytic activity">
    <reaction evidence="1">
        <text>[protein]-peptidylproline (omega=180) = [protein]-peptidylproline (omega=0)</text>
        <dbReference type="Rhea" id="RHEA:16237"/>
        <dbReference type="Rhea" id="RHEA-COMP:10747"/>
        <dbReference type="Rhea" id="RHEA-COMP:10748"/>
        <dbReference type="ChEBI" id="CHEBI:83833"/>
        <dbReference type="ChEBI" id="CHEBI:83834"/>
        <dbReference type="EC" id="5.2.1.8"/>
    </reaction>
</comment>
<dbReference type="InterPro" id="IPR050245">
    <property type="entry name" value="PrsA_foldase"/>
</dbReference>
<dbReference type="SUPFAM" id="SSF109998">
    <property type="entry name" value="Triger factor/SurA peptide-binding domain-like"/>
    <property type="match status" value="1"/>
</dbReference>
<dbReference type="RefSeq" id="WP_237486009.1">
    <property type="nucleotide sequence ID" value="NZ_CAKLCM010000003.1"/>
</dbReference>
<dbReference type="SUPFAM" id="SSF54534">
    <property type="entry name" value="FKBP-like"/>
    <property type="match status" value="1"/>
</dbReference>
<dbReference type="InterPro" id="IPR027304">
    <property type="entry name" value="Trigger_fact/SurA_dom_sf"/>
</dbReference>
<comment type="caution">
    <text evidence="7">The sequence shown here is derived from an EMBL/GenBank/DDBJ whole genome shotgun (WGS) entry which is preliminary data.</text>
</comment>
<evidence type="ECO:0000256" key="2">
    <source>
        <dbReference type="ARBA" id="ARBA00007656"/>
    </source>
</evidence>
<evidence type="ECO:0000313" key="8">
    <source>
        <dbReference type="Proteomes" id="UP000838160"/>
    </source>
</evidence>
<proteinExistence type="inferred from homology"/>
<dbReference type="InterPro" id="IPR000297">
    <property type="entry name" value="PPIase_PpiC"/>
</dbReference>
<protein>
    <recommendedName>
        <fullName evidence="3">peptidylprolyl isomerase</fullName>
        <ecNumber evidence="3">5.2.1.8</ecNumber>
    </recommendedName>
</protein>
<dbReference type="Proteomes" id="UP000838160">
    <property type="component" value="Unassembled WGS sequence"/>
</dbReference>
<dbReference type="PANTHER" id="PTHR47245">
    <property type="entry name" value="PEPTIDYLPROLYL ISOMERASE"/>
    <property type="match status" value="1"/>
</dbReference>
<dbReference type="Pfam" id="PF00639">
    <property type="entry name" value="Rotamase"/>
    <property type="match status" value="1"/>
</dbReference>
<dbReference type="InterPro" id="IPR046357">
    <property type="entry name" value="PPIase_dom_sf"/>
</dbReference>
<accession>A0ABN8DN71</accession>
<keyword evidence="5 7" id="KW-0413">Isomerase</keyword>
<evidence type="ECO:0000256" key="3">
    <source>
        <dbReference type="ARBA" id="ARBA00013194"/>
    </source>
</evidence>
<evidence type="ECO:0000256" key="5">
    <source>
        <dbReference type="PROSITE-ProRule" id="PRU00278"/>
    </source>
</evidence>
<gene>
    <name evidence="7" type="primary">surA_2</name>
    <name evidence="7" type="ORF">VHP8226_03160</name>
</gene>
<sequence>MSNNQKLQQLDSDQSLAYQKLKVAQQQFGVNPQSLTTQELQQVDRLANHSLAIQQKICRSPEARLIHIDEEQVNQTINSLVEQCGDIYQFQLMLNKHQISESALRLIVKQELVCDTALELVSGQIPPLAEQDALDYYHKHLDKFSRKRTWKVSQILITINNDFAENRAGEAKKRIEQVYQQANADNFPQLALKYSECPSAVEGGQLGWCEQGKLFNEIESVLQWLPKGVVSAPIQTEVGYHIVVCHEEKPEQVATFEQAYPSIEELHSKRAKTFLQKAWIAELK</sequence>
<dbReference type="PROSITE" id="PS50198">
    <property type="entry name" value="PPIC_PPIASE_2"/>
    <property type="match status" value="1"/>
</dbReference>
<evidence type="ECO:0000313" key="7">
    <source>
        <dbReference type="EMBL" id="CAH0529319.1"/>
    </source>
</evidence>
<keyword evidence="8" id="KW-1185">Reference proteome</keyword>
<name>A0ABN8DN71_9VIBR</name>
<dbReference type="EMBL" id="CAKLCM010000003">
    <property type="protein sequence ID" value="CAH0529319.1"/>
    <property type="molecule type" value="Genomic_DNA"/>
</dbReference>
<keyword evidence="4 5" id="KW-0697">Rotamase</keyword>
<organism evidence="7 8">
    <name type="scientific">Vibrio hippocampi</name>
    <dbReference type="NCBI Taxonomy" id="654686"/>
    <lineage>
        <taxon>Bacteria</taxon>
        <taxon>Pseudomonadati</taxon>
        <taxon>Pseudomonadota</taxon>
        <taxon>Gammaproteobacteria</taxon>
        <taxon>Vibrionales</taxon>
        <taxon>Vibrionaceae</taxon>
        <taxon>Vibrio</taxon>
    </lineage>
</organism>
<reference evidence="7" key="1">
    <citation type="submission" date="2021-12" db="EMBL/GenBank/DDBJ databases">
        <authorList>
            <person name="Rodrigo-Torres L."/>
            <person name="Arahal R. D."/>
            <person name="Lucena T."/>
        </authorList>
    </citation>
    <scope>NUCLEOTIDE SEQUENCE</scope>
    <source>
        <strain evidence="7">CECT 8226</strain>
    </source>
</reference>
<comment type="similarity">
    <text evidence="2">Belongs to the PpiC/parvulin rotamase family.</text>
</comment>
<dbReference type="GO" id="GO:0003755">
    <property type="term" value="F:peptidyl-prolyl cis-trans isomerase activity"/>
    <property type="evidence" value="ECO:0007669"/>
    <property type="project" value="UniProtKB-EC"/>
</dbReference>
<dbReference type="PANTHER" id="PTHR47245:SF2">
    <property type="entry name" value="PEPTIDYL-PROLYL CIS-TRANS ISOMERASE HP_0175-RELATED"/>
    <property type="match status" value="1"/>
</dbReference>
<feature type="domain" description="PpiC" evidence="6">
    <location>
        <begin position="147"/>
        <end position="247"/>
    </location>
</feature>
<dbReference type="EC" id="5.2.1.8" evidence="3"/>
<evidence type="ECO:0000256" key="4">
    <source>
        <dbReference type="ARBA" id="ARBA00023110"/>
    </source>
</evidence>
<evidence type="ECO:0000259" key="6">
    <source>
        <dbReference type="PROSITE" id="PS50198"/>
    </source>
</evidence>
<evidence type="ECO:0000256" key="1">
    <source>
        <dbReference type="ARBA" id="ARBA00000971"/>
    </source>
</evidence>
<dbReference type="Gene3D" id="3.10.50.40">
    <property type="match status" value="1"/>
</dbReference>